<protein>
    <submittedName>
        <fullName evidence="7">RNA polymerase sigma-70 factor</fullName>
    </submittedName>
</protein>
<dbReference type="Pfam" id="PF04542">
    <property type="entry name" value="Sigma70_r2"/>
    <property type="match status" value="1"/>
</dbReference>
<sequence>MPAAAPELEPGAPTDIELMNAIQREDPEALSQLYDRYNGIIKALILRVIHNEAEADDLLQEIFMEIWNQAKNFSAQKGKPLGWMVTLARRRAIDGLRKKQAYARAEERLQTETEQQPDAWVHNATEEEITFGDTRVLVRRVINTLPPAQQQAINLAFFRGMSQREIAAKTNTPLGTVKTRLELGLKKIYDGLKELRDEL</sequence>
<dbReference type="GO" id="GO:0006352">
    <property type="term" value="P:DNA-templated transcription initiation"/>
    <property type="evidence" value="ECO:0007669"/>
    <property type="project" value="InterPro"/>
</dbReference>
<dbReference type="AlphaFoldDB" id="A0A6J4IDQ7"/>
<dbReference type="InterPro" id="IPR013249">
    <property type="entry name" value="RNA_pol_sigma70_r4_t2"/>
</dbReference>
<evidence type="ECO:0000256" key="2">
    <source>
        <dbReference type="ARBA" id="ARBA00023015"/>
    </source>
</evidence>
<name>A0A6J4IDQ7_9BACT</name>
<proteinExistence type="inferred from homology"/>
<keyword evidence="2" id="KW-0805">Transcription regulation</keyword>
<evidence type="ECO:0000256" key="1">
    <source>
        <dbReference type="ARBA" id="ARBA00010641"/>
    </source>
</evidence>
<dbReference type="Gene3D" id="1.10.1740.10">
    <property type="match status" value="1"/>
</dbReference>
<dbReference type="SUPFAM" id="SSF88946">
    <property type="entry name" value="Sigma2 domain of RNA polymerase sigma factors"/>
    <property type="match status" value="1"/>
</dbReference>
<reference evidence="7" key="1">
    <citation type="submission" date="2020-02" db="EMBL/GenBank/DDBJ databases">
        <authorList>
            <person name="Meier V. D."/>
        </authorList>
    </citation>
    <scope>NUCLEOTIDE SEQUENCE</scope>
    <source>
        <strain evidence="7">AVDCRST_MAG42</strain>
    </source>
</reference>
<dbReference type="GO" id="GO:0003677">
    <property type="term" value="F:DNA binding"/>
    <property type="evidence" value="ECO:0007669"/>
    <property type="project" value="InterPro"/>
</dbReference>
<dbReference type="PANTHER" id="PTHR43133">
    <property type="entry name" value="RNA POLYMERASE ECF-TYPE SIGMA FACTO"/>
    <property type="match status" value="1"/>
</dbReference>
<evidence type="ECO:0000259" key="6">
    <source>
        <dbReference type="Pfam" id="PF08281"/>
    </source>
</evidence>
<dbReference type="InterPro" id="IPR036388">
    <property type="entry name" value="WH-like_DNA-bd_sf"/>
</dbReference>
<organism evidence="7">
    <name type="scientific">uncultured Chthoniobacterales bacterium</name>
    <dbReference type="NCBI Taxonomy" id="1836801"/>
    <lineage>
        <taxon>Bacteria</taxon>
        <taxon>Pseudomonadati</taxon>
        <taxon>Verrucomicrobiota</taxon>
        <taxon>Spartobacteria</taxon>
        <taxon>Chthoniobacterales</taxon>
        <taxon>environmental samples</taxon>
    </lineage>
</organism>
<feature type="domain" description="RNA polymerase sigma factor 70 region 4 type 2" evidence="6">
    <location>
        <begin position="137"/>
        <end position="188"/>
    </location>
</feature>
<dbReference type="InterPro" id="IPR039425">
    <property type="entry name" value="RNA_pol_sigma-70-like"/>
</dbReference>
<dbReference type="InterPro" id="IPR014284">
    <property type="entry name" value="RNA_pol_sigma-70_dom"/>
</dbReference>
<evidence type="ECO:0000256" key="4">
    <source>
        <dbReference type="ARBA" id="ARBA00023163"/>
    </source>
</evidence>
<dbReference type="EMBL" id="CADCTA010000075">
    <property type="protein sequence ID" value="CAA9247279.1"/>
    <property type="molecule type" value="Genomic_DNA"/>
</dbReference>
<keyword evidence="4" id="KW-0804">Transcription</keyword>
<dbReference type="GO" id="GO:0016987">
    <property type="term" value="F:sigma factor activity"/>
    <property type="evidence" value="ECO:0007669"/>
    <property type="project" value="UniProtKB-KW"/>
</dbReference>
<feature type="domain" description="RNA polymerase sigma-70 region 2" evidence="5">
    <location>
        <begin position="33"/>
        <end position="100"/>
    </location>
</feature>
<gene>
    <name evidence="7" type="ORF">AVDCRST_MAG42-2048</name>
</gene>
<dbReference type="Gene3D" id="1.10.10.10">
    <property type="entry name" value="Winged helix-like DNA-binding domain superfamily/Winged helix DNA-binding domain"/>
    <property type="match status" value="1"/>
</dbReference>
<dbReference type="NCBIfam" id="TIGR02937">
    <property type="entry name" value="sigma70-ECF"/>
    <property type="match status" value="1"/>
</dbReference>
<dbReference type="SUPFAM" id="SSF88659">
    <property type="entry name" value="Sigma3 and sigma4 domains of RNA polymerase sigma factors"/>
    <property type="match status" value="1"/>
</dbReference>
<comment type="similarity">
    <text evidence="1">Belongs to the sigma-70 factor family. ECF subfamily.</text>
</comment>
<dbReference type="InterPro" id="IPR013324">
    <property type="entry name" value="RNA_pol_sigma_r3/r4-like"/>
</dbReference>
<evidence type="ECO:0000259" key="5">
    <source>
        <dbReference type="Pfam" id="PF04542"/>
    </source>
</evidence>
<evidence type="ECO:0000313" key="7">
    <source>
        <dbReference type="EMBL" id="CAA9247279.1"/>
    </source>
</evidence>
<keyword evidence="3" id="KW-0731">Sigma factor</keyword>
<dbReference type="Pfam" id="PF08281">
    <property type="entry name" value="Sigma70_r4_2"/>
    <property type="match status" value="1"/>
</dbReference>
<dbReference type="PANTHER" id="PTHR43133:SF62">
    <property type="entry name" value="RNA POLYMERASE SIGMA FACTOR SIGZ"/>
    <property type="match status" value="1"/>
</dbReference>
<dbReference type="InterPro" id="IPR013325">
    <property type="entry name" value="RNA_pol_sigma_r2"/>
</dbReference>
<evidence type="ECO:0000256" key="3">
    <source>
        <dbReference type="ARBA" id="ARBA00023082"/>
    </source>
</evidence>
<dbReference type="InterPro" id="IPR007627">
    <property type="entry name" value="RNA_pol_sigma70_r2"/>
</dbReference>
<accession>A0A6J4IDQ7</accession>
<dbReference type="CDD" id="cd06171">
    <property type="entry name" value="Sigma70_r4"/>
    <property type="match status" value="1"/>
</dbReference>